<evidence type="ECO:0000313" key="1">
    <source>
        <dbReference type="EMBL" id="KAL2525695.1"/>
    </source>
</evidence>
<comment type="caution">
    <text evidence="1">The sequence shown here is derived from an EMBL/GenBank/DDBJ whole genome shotgun (WGS) entry which is preliminary data.</text>
</comment>
<proteinExistence type="predicted"/>
<evidence type="ECO:0008006" key="3">
    <source>
        <dbReference type="Google" id="ProtNLM"/>
    </source>
</evidence>
<evidence type="ECO:0000313" key="2">
    <source>
        <dbReference type="Proteomes" id="UP001604336"/>
    </source>
</evidence>
<accession>A0ABD1UMD4</accession>
<dbReference type="PANTHER" id="PTHR33240">
    <property type="entry name" value="OS08G0508500 PROTEIN"/>
    <property type="match status" value="1"/>
</dbReference>
<name>A0ABD1UMD4_9LAMI</name>
<keyword evidence="2" id="KW-1185">Reference proteome</keyword>
<gene>
    <name evidence="1" type="ORF">Adt_10749</name>
</gene>
<dbReference type="Proteomes" id="UP001604336">
    <property type="component" value="Unassembled WGS sequence"/>
</dbReference>
<organism evidence="1 2">
    <name type="scientific">Abeliophyllum distichum</name>
    <dbReference type="NCBI Taxonomy" id="126358"/>
    <lineage>
        <taxon>Eukaryota</taxon>
        <taxon>Viridiplantae</taxon>
        <taxon>Streptophyta</taxon>
        <taxon>Embryophyta</taxon>
        <taxon>Tracheophyta</taxon>
        <taxon>Spermatophyta</taxon>
        <taxon>Magnoliopsida</taxon>
        <taxon>eudicotyledons</taxon>
        <taxon>Gunneridae</taxon>
        <taxon>Pentapetalae</taxon>
        <taxon>asterids</taxon>
        <taxon>lamiids</taxon>
        <taxon>Lamiales</taxon>
        <taxon>Oleaceae</taxon>
        <taxon>Forsythieae</taxon>
        <taxon>Abeliophyllum</taxon>
    </lineage>
</organism>
<protein>
    <recommendedName>
        <fullName evidence="3">Reverse transcriptase domain-containing protein</fullName>
    </recommendedName>
</protein>
<dbReference type="EMBL" id="JBFOLK010000003">
    <property type="protein sequence ID" value="KAL2525695.1"/>
    <property type="molecule type" value="Genomic_DNA"/>
</dbReference>
<sequence length="146" mass="16445">MEKYDEYSGLVDHLRTFVDLMRFRAIPDAIMYRTFSPTLRREARDWRVFLGLKISPSKIKLVTTPLHGFGGATVIPEGTIKLLVTLGTYPASVVIMTSFLLVKDPMAYNLIYGHPLLNATRALVSTYRQVMKFSTSRGVGCVRGDQ</sequence>
<reference evidence="2" key="1">
    <citation type="submission" date="2024-07" db="EMBL/GenBank/DDBJ databases">
        <title>Two chromosome-level genome assemblies of Korean endemic species Abeliophyllum distichum and Forsythia ovata (Oleaceae).</title>
        <authorList>
            <person name="Jang H."/>
        </authorList>
    </citation>
    <scope>NUCLEOTIDE SEQUENCE [LARGE SCALE GENOMIC DNA]</scope>
</reference>
<dbReference type="PANTHER" id="PTHR33240:SF15">
    <property type="entry name" value="GAG-PRO-LIKE PROTEIN"/>
    <property type="match status" value="1"/>
</dbReference>
<dbReference type="AlphaFoldDB" id="A0ABD1UMD4"/>